<feature type="compositionally biased region" description="Low complexity" evidence="9">
    <location>
        <begin position="547"/>
        <end position="561"/>
    </location>
</feature>
<dbReference type="Pfam" id="PF00270">
    <property type="entry name" value="DEAD"/>
    <property type="match status" value="1"/>
</dbReference>
<organism evidence="13 14">
    <name type="scientific">Macrostomum lignano</name>
    <dbReference type="NCBI Taxonomy" id="282301"/>
    <lineage>
        <taxon>Eukaryota</taxon>
        <taxon>Metazoa</taxon>
        <taxon>Spiralia</taxon>
        <taxon>Lophotrochozoa</taxon>
        <taxon>Platyhelminthes</taxon>
        <taxon>Rhabditophora</taxon>
        <taxon>Macrostomorpha</taxon>
        <taxon>Macrostomida</taxon>
        <taxon>Macrostomidae</taxon>
        <taxon>Macrostomum</taxon>
    </lineage>
</organism>
<dbReference type="InterPro" id="IPR027417">
    <property type="entry name" value="P-loop_NTPase"/>
</dbReference>
<keyword evidence="3 8" id="KW-0378">Hydrolase</keyword>
<dbReference type="SMART" id="SM00490">
    <property type="entry name" value="HELICc"/>
    <property type="match status" value="1"/>
</dbReference>
<evidence type="ECO:0000256" key="4">
    <source>
        <dbReference type="ARBA" id="ARBA00022806"/>
    </source>
</evidence>
<keyword evidence="4 8" id="KW-0347">Helicase</keyword>
<dbReference type="PROSITE" id="PS51195">
    <property type="entry name" value="Q_MOTIF"/>
    <property type="match status" value="1"/>
</dbReference>
<dbReference type="EMBL" id="NIVC01000089">
    <property type="protein sequence ID" value="PAA91340.1"/>
    <property type="molecule type" value="Genomic_DNA"/>
</dbReference>
<dbReference type="SUPFAM" id="SSF52540">
    <property type="entry name" value="P-loop containing nucleoside triphosphate hydrolases"/>
    <property type="match status" value="2"/>
</dbReference>
<dbReference type="CDD" id="cd18787">
    <property type="entry name" value="SF2_C_DEAD"/>
    <property type="match status" value="1"/>
</dbReference>
<dbReference type="OrthoDB" id="196131at2759"/>
<dbReference type="FunFam" id="3.40.50.300:FF:000008">
    <property type="entry name" value="ATP-dependent RNA helicase RhlB"/>
    <property type="match status" value="1"/>
</dbReference>
<dbReference type="Pfam" id="PF00271">
    <property type="entry name" value="Helicase_C"/>
    <property type="match status" value="1"/>
</dbReference>
<dbReference type="InterPro" id="IPR011545">
    <property type="entry name" value="DEAD/DEAH_box_helicase_dom"/>
</dbReference>
<evidence type="ECO:0000259" key="11">
    <source>
        <dbReference type="PROSITE" id="PS51194"/>
    </source>
</evidence>
<evidence type="ECO:0000256" key="8">
    <source>
        <dbReference type="RuleBase" id="RU000492"/>
    </source>
</evidence>
<feature type="region of interest" description="Disordered" evidence="9">
    <location>
        <begin position="1"/>
        <end position="54"/>
    </location>
</feature>
<dbReference type="Proteomes" id="UP000215902">
    <property type="component" value="Unassembled WGS sequence"/>
</dbReference>
<keyword evidence="5 8" id="KW-0067">ATP-binding</keyword>
<evidence type="ECO:0000256" key="1">
    <source>
        <dbReference type="ARBA" id="ARBA00012552"/>
    </source>
</evidence>
<comment type="caution">
    <text evidence="13">The sequence shown here is derived from an EMBL/GenBank/DDBJ whole genome shotgun (WGS) entry which is preliminary data.</text>
</comment>
<dbReference type="InterPro" id="IPR014014">
    <property type="entry name" value="RNA_helicase_DEAD_Q_motif"/>
</dbReference>
<keyword evidence="2 8" id="KW-0547">Nucleotide-binding</keyword>
<evidence type="ECO:0000256" key="5">
    <source>
        <dbReference type="ARBA" id="ARBA00022840"/>
    </source>
</evidence>
<dbReference type="EC" id="3.6.4.13" evidence="1"/>
<dbReference type="SMART" id="SM00487">
    <property type="entry name" value="DEXDc"/>
    <property type="match status" value="1"/>
</dbReference>
<dbReference type="PROSITE" id="PS51194">
    <property type="entry name" value="HELICASE_CTER"/>
    <property type="match status" value="1"/>
</dbReference>
<evidence type="ECO:0000259" key="10">
    <source>
        <dbReference type="PROSITE" id="PS51192"/>
    </source>
</evidence>
<sequence>MRFGDRRGGSFRGGGSGRGGGGRGGRAGGASSGGFSRGGGGSFRGGRSGFSGGLNRSGTRELMAGANLQKPIWEQIALETFQKNFYIESPEVSSRPEAEVQEFMAARGITVQGQAVPRPLFTFSDCPFPDPIRAALAQQGWQQPTPIQSMGFPLALSGRNMVGIAQTGSGKTAAFLLPALVHIAAQPPLRLQDGPICLVLVPTRELAQQVQEVANTFGLVVGVRNVCVYGGASKANQIRDLDHRPAIVIATPGRLLDLLEMGRTNLRRCTYLVLDEADRMLDMGFEPQIRRIVDQVRPDRQTLMWSATWPREVQSLARDYLGEFVKVTIGSQDLTANPNITQHVQVCQEWEKEHLLYRLLPQLCYTGAKILIFAETKRRVDEVDRQLRSQGYASLAIHGDKQQSERERVLAQFKGGYAQLLVATDVASRGLDIDDIAAVVNVDFPAQIEDYIHRIGRTARSHKTGTSYSFITAKHAKLARELIDLMTATGQEVNPRLYDLCGASRDYARSRANAPRQHRGGQMHQPPLPPPPPPQHPAAASNGFGFGPQPLMGQQQQQQRQLGRKTQSGYLQQQQPAPIASLNNPIGGPPASKRAKYGGPPPPHMQLAAGAAGSAWGGGPQQQPNIGVWNTGQR</sequence>
<dbReference type="InterPro" id="IPR014001">
    <property type="entry name" value="Helicase_ATP-bd"/>
</dbReference>
<feature type="compositionally biased region" description="Gly residues" evidence="9">
    <location>
        <begin position="10"/>
        <end position="52"/>
    </location>
</feature>
<feature type="compositionally biased region" description="Pro residues" evidence="9">
    <location>
        <begin position="526"/>
        <end position="536"/>
    </location>
</feature>
<dbReference type="PROSITE" id="PS51192">
    <property type="entry name" value="HELICASE_ATP_BIND_1"/>
    <property type="match status" value="1"/>
</dbReference>
<comment type="similarity">
    <text evidence="8">Belongs to the DEAD box helicase family.</text>
</comment>
<dbReference type="FunFam" id="3.40.50.300:FF:000079">
    <property type="entry name" value="probable ATP-dependent RNA helicase DDX17"/>
    <property type="match status" value="1"/>
</dbReference>
<feature type="short sequence motif" description="Q motif" evidence="7">
    <location>
        <begin position="121"/>
        <end position="149"/>
    </location>
</feature>
<evidence type="ECO:0000313" key="14">
    <source>
        <dbReference type="Proteomes" id="UP000215902"/>
    </source>
</evidence>
<evidence type="ECO:0000256" key="6">
    <source>
        <dbReference type="ARBA" id="ARBA00047984"/>
    </source>
</evidence>
<feature type="region of interest" description="Disordered" evidence="9">
    <location>
        <begin position="509"/>
        <end position="634"/>
    </location>
</feature>
<dbReference type="PANTHER" id="PTHR47958">
    <property type="entry name" value="ATP-DEPENDENT RNA HELICASE DBP3"/>
    <property type="match status" value="1"/>
</dbReference>
<dbReference type="STRING" id="282301.A0A267GZ69"/>
<evidence type="ECO:0000256" key="2">
    <source>
        <dbReference type="ARBA" id="ARBA00022741"/>
    </source>
</evidence>
<feature type="compositionally biased region" description="Polar residues" evidence="9">
    <location>
        <begin position="565"/>
        <end position="584"/>
    </location>
</feature>
<accession>A0A267GZ69</accession>
<proteinExistence type="inferred from homology"/>
<dbReference type="GO" id="GO:0005524">
    <property type="term" value="F:ATP binding"/>
    <property type="evidence" value="ECO:0007669"/>
    <property type="project" value="UniProtKB-KW"/>
</dbReference>
<keyword evidence="14" id="KW-1185">Reference proteome</keyword>
<dbReference type="GO" id="GO:0016787">
    <property type="term" value="F:hydrolase activity"/>
    <property type="evidence" value="ECO:0007669"/>
    <property type="project" value="UniProtKB-KW"/>
</dbReference>
<dbReference type="PROSITE" id="PS00039">
    <property type="entry name" value="DEAD_ATP_HELICASE"/>
    <property type="match status" value="1"/>
</dbReference>
<protein>
    <recommendedName>
        <fullName evidence="1">RNA helicase</fullName>
        <ecNumber evidence="1">3.6.4.13</ecNumber>
    </recommendedName>
</protein>
<gene>
    <name evidence="13" type="ORF">BOX15_Mlig012397g2</name>
</gene>
<dbReference type="Gene3D" id="3.40.50.300">
    <property type="entry name" value="P-loop containing nucleotide triphosphate hydrolases"/>
    <property type="match status" value="2"/>
</dbReference>
<feature type="domain" description="Helicase C-terminal" evidence="11">
    <location>
        <begin position="351"/>
        <end position="501"/>
    </location>
</feature>
<evidence type="ECO:0000259" key="12">
    <source>
        <dbReference type="PROSITE" id="PS51195"/>
    </source>
</evidence>
<dbReference type="GO" id="GO:0003676">
    <property type="term" value="F:nucleic acid binding"/>
    <property type="evidence" value="ECO:0007669"/>
    <property type="project" value="InterPro"/>
</dbReference>
<dbReference type="InterPro" id="IPR001650">
    <property type="entry name" value="Helicase_C-like"/>
</dbReference>
<dbReference type="AlphaFoldDB" id="A0A267GZ69"/>
<feature type="domain" description="Helicase ATP-binding" evidence="10">
    <location>
        <begin position="152"/>
        <end position="327"/>
    </location>
</feature>
<evidence type="ECO:0000256" key="9">
    <source>
        <dbReference type="SAM" id="MobiDB-lite"/>
    </source>
</evidence>
<dbReference type="GO" id="GO:0003724">
    <property type="term" value="F:RNA helicase activity"/>
    <property type="evidence" value="ECO:0007669"/>
    <property type="project" value="UniProtKB-EC"/>
</dbReference>
<dbReference type="InterPro" id="IPR000629">
    <property type="entry name" value="RNA-helicase_DEAD-box_CS"/>
</dbReference>
<evidence type="ECO:0000313" key="13">
    <source>
        <dbReference type="EMBL" id="PAA91340.1"/>
    </source>
</evidence>
<evidence type="ECO:0000256" key="3">
    <source>
        <dbReference type="ARBA" id="ARBA00022801"/>
    </source>
</evidence>
<evidence type="ECO:0000256" key="7">
    <source>
        <dbReference type="PROSITE-ProRule" id="PRU00552"/>
    </source>
</evidence>
<feature type="domain" description="DEAD-box RNA helicase Q" evidence="12">
    <location>
        <begin position="121"/>
        <end position="149"/>
    </location>
</feature>
<reference evidence="13 14" key="1">
    <citation type="submission" date="2017-06" db="EMBL/GenBank/DDBJ databases">
        <title>A platform for efficient transgenesis in Macrostomum lignano, a flatworm model organism for stem cell research.</title>
        <authorList>
            <person name="Berezikov E."/>
        </authorList>
    </citation>
    <scope>NUCLEOTIDE SEQUENCE [LARGE SCALE GENOMIC DNA]</scope>
    <source>
        <strain evidence="13">DV1</strain>
        <tissue evidence="13">Whole organism</tissue>
    </source>
</reference>
<feature type="compositionally biased region" description="Polar residues" evidence="9">
    <location>
        <begin position="621"/>
        <end position="634"/>
    </location>
</feature>
<comment type="catalytic activity">
    <reaction evidence="6">
        <text>ATP + H2O = ADP + phosphate + H(+)</text>
        <dbReference type="Rhea" id="RHEA:13065"/>
        <dbReference type="ChEBI" id="CHEBI:15377"/>
        <dbReference type="ChEBI" id="CHEBI:15378"/>
        <dbReference type="ChEBI" id="CHEBI:30616"/>
        <dbReference type="ChEBI" id="CHEBI:43474"/>
        <dbReference type="ChEBI" id="CHEBI:456216"/>
        <dbReference type="EC" id="3.6.4.13"/>
    </reaction>
</comment>
<name>A0A267GZ69_9PLAT</name>